<evidence type="ECO:0000256" key="1">
    <source>
        <dbReference type="ARBA" id="ARBA00004418"/>
    </source>
</evidence>
<sequence length="308" mass="34804">MELCKTAATLPLNSLFYINITKLILKKVTIIGVPEHFNFPWHLAIEEGAFEARGIQLEWTDIPEGTGKMAQMLKDQETDLAIILTEGITKSITEGNPSKIVQEYIASPLLWGIHVGAKGDIHQMDDLKGKKAAISRYGSGSHLMAYVNAKNQGWDTEDLNFEVINNLDGAVEALSDGTADYFMWERFTTKPIVDKGIFRRITDCPTPWPCFVIAATDKFIAENSALLNHILEVINSYTLEFKQIPSIDRTIANNYGQQLEDLQQWLSLTRWSQMNLAPNTLKQVQETLIDLNLISQRLPYEDLVFTKK</sequence>
<dbReference type="SUPFAM" id="SSF53850">
    <property type="entry name" value="Periplasmic binding protein-like II"/>
    <property type="match status" value="1"/>
</dbReference>
<evidence type="ECO:0000256" key="2">
    <source>
        <dbReference type="ARBA" id="ARBA00010742"/>
    </source>
</evidence>
<comment type="similarity">
    <text evidence="2">Belongs to the bacterial solute-binding protein SsuA/TauA family.</text>
</comment>
<evidence type="ECO:0000313" key="5">
    <source>
        <dbReference type="EMBL" id="SHJ05128.1"/>
    </source>
</evidence>
<keyword evidence="3" id="KW-0732">Signal</keyword>
<feature type="domain" description="Ca3427-like PBP 2" evidence="4">
    <location>
        <begin position="111"/>
        <end position="202"/>
    </location>
</feature>
<organism evidence="5 6">
    <name type="scientific">Arenibacter nanhaiticus</name>
    <dbReference type="NCBI Taxonomy" id="558155"/>
    <lineage>
        <taxon>Bacteria</taxon>
        <taxon>Pseudomonadati</taxon>
        <taxon>Bacteroidota</taxon>
        <taxon>Flavobacteriia</taxon>
        <taxon>Flavobacteriales</taxon>
        <taxon>Flavobacteriaceae</taxon>
        <taxon>Arenibacter</taxon>
    </lineage>
</organism>
<dbReference type="STRING" id="558155.SAMN04487911_11035"/>
<dbReference type="PANTHER" id="PTHR30024">
    <property type="entry name" value="ALIPHATIC SULFONATES-BINDING PROTEIN-RELATED"/>
    <property type="match status" value="1"/>
</dbReference>
<evidence type="ECO:0000256" key="3">
    <source>
        <dbReference type="ARBA" id="ARBA00022729"/>
    </source>
</evidence>
<evidence type="ECO:0000259" key="4">
    <source>
        <dbReference type="Pfam" id="PF22384"/>
    </source>
</evidence>
<dbReference type="AlphaFoldDB" id="A0A1M6G562"/>
<dbReference type="InterPro" id="IPR054364">
    <property type="entry name" value="Ca3427-like_PBP2"/>
</dbReference>
<dbReference type="Gene3D" id="3.40.190.10">
    <property type="entry name" value="Periplasmic binding protein-like II"/>
    <property type="match status" value="2"/>
</dbReference>
<dbReference type="CDD" id="cd13637">
    <property type="entry name" value="PBP2_Ca3427_like"/>
    <property type="match status" value="1"/>
</dbReference>
<gene>
    <name evidence="5" type="ORF">SAMN04487911_11035</name>
</gene>
<accession>A0A1M6G562</accession>
<dbReference type="Pfam" id="PF22384">
    <property type="entry name" value="PBP2_Ca3427_like"/>
    <property type="match status" value="1"/>
</dbReference>
<protein>
    <submittedName>
        <fullName evidence="5">ABC-type nitrate/sulfonate/bicarbonate transport system, substrate-binding protein</fullName>
    </submittedName>
</protein>
<dbReference type="Proteomes" id="UP000184231">
    <property type="component" value="Unassembled WGS sequence"/>
</dbReference>
<reference evidence="5 6" key="1">
    <citation type="submission" date="2016-11" db="EMBL/GenBank/DDBJ databases">
        <authorList>
            <person name="Jaros S."/>
            <person name="Januszkiewicz K."/>
            <person name="Wedrychowicz H."/>
        </authorList>
    </citation>
    <scope>NUCLEOTIDE SEQUENCE [LARGE SCALE GENOMIC DNA]</scope>
    <source>
        <strain evidence="5 6">CGMCC 1.8863</strain>
    </source>
</reference>
<comment type="subcellular location">
    <subcellularLocation>
        <location evidence="1">Periplasm</location>
    </subcellularLocation>
</comment>
<evidence type="ECO:0000313" key="6">
    <source>
        <dbReference type="Proteomes" id="UP000184231"/>
    </source>
</evidence>
<name>A0A1M6G562_9FLAO</name>
<keyword evidence="6" id="KW-1185">Reference proteome</keyword>
<dbReference type="EMBL" id="FQYX01000010">
    <property type="protein sequence ID" value="SHJ05128.1"/>
    <property type="molecule type" value="Genomic_DNA"/>
</dbReference>
<dbReference type="PANTHER" id="PTHR30024:SF47">
    <property type="entry name" value="TAURINE-BINDING PERIPLASMIC PROTEIN"/>
    <property type="match status" value="1"/>
</dbReference>
<dbReference type="GO" id="GO:0042597">
    <property type="term" value="C:periplasmic space"/>
    <property type="evidence" value="ECO:0007669"/>
    <property type="project" value="UniProtKB-SubCell"/>
</dbReference>
<proteinExistence type="inferred from homology"/>